<organism evidence="1 2">
    <name type="scientific">Tsuneonella deserti</name>
    <dbReference type="NCBI Taxonomy" id="2035528"/>
    <lineage>
        <taxon>Bacteria</taxon>
        <taxon>Pseudomonadati</taxon>
        <taxon>Pseudomonadota</taxon>
        <taxon>Alphaproteobacteria</taxon>
        <taxon>Sphingomonadales</taxon>
        <taxon>Erythrobacteraceae</taxon>
        <taxon>Tsuneonella</taxon>
    </lineage>
</organism>
<proteinExistence type="predicted"/>
<gene>
    <name evidence="1" type="ORF">GCM10011515_11570</name>
</gene>
<dbReference type="EMBL" id="BMKL01000001">
    <property type="protein sequence ID" value="GGD93436.1"/>
    <property type="molecule type" value="Genomic_DNA"/>
</dbReference>
<name>A0ABQ1S7C5_9SPHN</name>
<protein>
    <submittedName>
        <fullName evidence="1">Uncharacterized protein</fullName>
    </submittedName>
</protein>
<accession>A0ABQ1S7C5</accession>
<dbReference type="Proteomes" id="UP000619041">
    <property type="component" value="Unassembled WGS sequence"/>
</dbReference>
<evidence type="ECO:0000313" key="1">
    <source>
        <dbReference type="EMBL" id="GGD93436.1"/>
    </source>
</evidence>
<sequence>MRARKLRGLYALSLGGVKNAIAHEIRKRVFVEMLQLAAAAMAEMTARRHGVVRSRLKAAIRAEDISRRGEADMPTAFGDAVTLGGDPQNLFTIHYKNRRYPAETA</sequence>
<comment type="caution">
    <text evidence="1">The sequence shown here is derived from an EMBL/GenBank/DDBJ whole genome shotgun (WGS) entry which is preliminary data.</text>
</comment>
<keyword evidence="2" id="KW-1185">Reference proteome</keyword>
<evidence type="ECO:0000313" key="2">
    <source>
        <dbReference type="Proteomes" id="UP000619041"/>
    </source>
</evidence>
<reference evidence="2" key="1">
    <citation type="journal article" date="2019" name="Int. J. Syst. Evol. Microbiol.">
        <title>The Global Catalogue of Microorganisms (GCM) 10K type strain sequencing project: providing services to taxonomists for standard genome sequencing and annotation.</title>
        <authorList>
            <consortium name="The Broad Institute Genomics Platform"/>
            <consortium name="The Broad Institute Genome Sequencing Center for Infectious Disease"/>
            <person name="Wu L."/>
            <person name="Ma J."/>
        </authorList>
    </citation>
    <scope>NUCLEOTIDE SEQUENCE [LARGE SCALE GENOMIC DNA]</scope>
    <source>
        <strain evidence="2">CGMCC 1.15959</strain>
    </source>
</reference>